<dbReference type="FunFam" id="1.20.920.30:FF:000002">
    <property type="entry name" value="Dynein axonemal heavy chain 3"/>
    <property type="match status" value="1"/>
</dbReference>
<feature type="coiled-coil region" evidence="13">
    <location>
        <begin position="2106"/>
        <end position="2171"/>
    </location>
</feature>
<organism evidence="15 16">
    <name type="scientific">Chrysemys picta bellii</name>
    <name type="common">Western painted turtle</name>
    <name type="synonym">Emys bellii</name>
    <dbReference type="NCBI Taxonomy" id="8478"/>
    <lineage>
        <taxon>Eukaryota</taxon>
        <taxon>Metazoa</taxon>
        <taxon>Chordata</taxon>
        <taxon>Craniata</taxon>
        <taxon>Vertebrata</taxon>
        <taxon>Euteleostomi</taxon>
        <taxon>Archelosauria</taxon>
        <taxon>Testudinata</taxon>
        <taxon>Testudines</taxon>
        <taxon>Cryptodira</taxon>
        <taxon>Durocryptodira</taxon>
        <taxon>Testudinoidea</taxon>
        <taxon>Emydidae</taxon>
        <taxon>Chrysemys</taxon>
    </lineage>
</organism>
<accession>A0A8C3I2C7</accession>
<dbReference type="Gene3D" id="1.10.8.1220">
    <property type="match status" value="1"/>
</dbReference>
<dbReference type="GO" id="GO:0051959">
    <property type="term" value="F:dynein light intermediate chain binding"/>
    <property type="evidence" value="ECO:0007669"/>
    <property type="project" value="InterPro"/>
</dbReference>
<keyword evidence="3" id="KW-0963">Cytoplasm</keyword>
<dbReference type="InterPro" id="IPR024743">
    <property type="entry name" value="Dynein_HC_stalk"/>
</dbReference>
<dbReference type="FunFam" id="3.40.50.300:FF:005585">
    <property type="entry name" value="Predicted protein"/>
    <property type="match status" value="1"/>
</dbReference>
<evidence type="ECO:0000256" key="7">
    <source>
        <dbReference type="ARBA" id="ARBA00023017"/>
    </source>
</evidence>
<dbReference type="Gene3D" id="3.40.50.300">
    <property type="entry name" value="P-loop containing nucleotide triphosphate hydrolases"/>
    <property type="match status" value="5"/>
</dbReference>
<dbReference type="InterPro" id="IPR043160">
    <property type="entry name" value="Dynein_C_barrel"/>
</dbReference>
<evidence type="ECO:0000256" key="12">
    <source>
        <dbReference type="ARBA" id="ARBA00023273"/>
    </source>
</evidence>
<dbReference type="Gene3D" id="1.20.920.20">
    <property type="match status" value="1"/>
</dbReference>
<dbReference type="CDD" id="cd00009">
    <property type="entry name" value="AAA"/>
    <property type="match status" value="1"/>
</dbReference>
<dbReference type="PANTHER" id="PTHR22878">
    <property type="entry name" value="DYNEIN HEAVY CHAIN 6, AXONEMAL-LIKE-RELATED"/>
    <property type="match status" value="1"/>
</dbReference>
<dbReference type="Pfam" id="PF03028">
    <property type="entry name" value="Dynein_heavy"/>
    <property type="match status" value="1"/>
</dbReference>
<sequence length="3313" mass="377535">MCFVFYCRWIPTCASLFIDQKERWLHLAPQTDYDSPKQIEEYFASVANLMSLQLREMVINSLEDLLAFFMIHKVYGMKWAATVSFHCDVEIGIYTFFKSNTFSGVNAQDSSCLPNLWPDSVNPCRYSVGLLVICNQYNIIADKVSEVPLNTEELVEIISKMCFFLIVAEDIKLNSTVFHWPEQIEIIFENSRAQFNNLALRSSCCSFLIIHAGSLQDLNSEEITEEIGNMWRTMYKLTKTFADLPGPRRLAENVKFKLDKFKQHIPILSIACNRGMKDRHWEQISEIVGYEIRPDETTCLLNILEPIGAAASKEYSLEKSMDKMKSEWANISFNFVKYRDTNTSILSAIDDIQLLLDDHIVKTQTMCGSPFIKPIETECRAWEEKLVSMQDILDSWLKCQATWLYLEPIFSSEDIIAQMPEEGRKFGIVDAYWKDIMAQTVKDTRVLVATEQPRMLERLQEANVLLDDIQKGLNTYLEKKRLFFSRFFFLSNDELLEILSETKDPLRVQPHLKKCFEGISKLEFTEDLEITGMISSEKETVPFIQKIYPVKAKGMVEKWLLQVEEMMLASIRQVIQDGIGGYVQVPRNKWVLQWPGQVVICVSSIYWTKEVSEAMQSGTLLKFLEKSNLQIGEIVQLVRGKLSSGARLTLGALTVIDVHARDVVAKLVEDKITDQNDFQWISQLRYYWEKGDVMVRMITTEAKYGYEYLGNSLRLVITPLTDRCYRTLMGALKLNLGGAPEGPAGTGKTETTKDLAKALAKQCVVFNCSDGLDYKAMGKFFKGLAQSGAWACFDEFNRIEVEVLSVVAQQILSIQQAIVRNLKTFLFEGTEISLNPTCAVFITMNPGYAGRAELPDNLKALFRTVAMMVPDYALIGEISLYSMGFLDSRSLAQKIVATYRLCSEQLSSQHHYDYGMRAVKSVLTAAGNLKLKYPEEDESVLLLRALLDVNLAKFLAQDVPLFQGIISDLFPGVVLPKPDYELFVQALSDNITKMNLQPVPWFIGKIIQIYEMMLVRHGYMIVGDALGGKTCAYKVLAAALGDLIEENLDVIINPKAITMGQLYGCFDPVSHEWTDGVLANTFRQQASLTTDDRKWIIFDGPVDAVWIENMNTVLDDNKKLCLMSGEIIQMSSKMSLIFEPADLEEASPATVSRCGMIYMDPNQLGWKPLKDSYMDTLPPNLQQEHRELNDFFTKQIILWLQGLFLFALVWTIGGTINADSRKKFDLFFRNLLMGMDDENPRPKSLKLTKNNIFPEKGVSELIIPTMETARQSFFLKTYVEHNIPLLFVGPTGTGKSAITNSFLLQLPKLKYVPNCINFSARTSANQTQDIIMSKLDRRRKGLFGPPVGKKAIIFVDDLNMPAKEVYGAQPPIELLRQWIDHGHWYDKKDTSRLDIIDVLLVSAMGPPGGGRNDITGRFTRHLNIISINAFDDDVLTKIFSSIVDWHFSKGFEAVFTRLGKMIIQATMAIYKMAVENFLPTPSKSHYVFNLRDFSRVVRGVLLCPHTHLQLIRLWIHEVYRVFYDRLIDNDDREMFFKMVKETTSNNFKQSVDKITDNNIRSLFFGDYFKPESDVKAYDEITDLKQLTTVMEYYLDEYNNISKAPMSLVMFKFAIEHISRICRVLKQDNGHLLLVGIGGSGRQSATKLATFMNAFELFQIEITKSYGNNEWKEDVKRIMLQTGVSNKDVSFLFCDNQIKDESFVEDINMLLNTGDVPNIFAADEKADIVEKMQAAARTEGRKIEATPLAMYNFFIERVKKNLHIVLAMSPIGDAFRNRLRMFPSLINCCTIDWFQTWPTDALEMVANKFLEDVELEDEIRKAVVSMCKYFQESVRELSVSYYSTLRRHNYVTPTSYLELILTFKALLNSKRQEVDMMRNRYLVGLQKLEFASSQVAEMQKELTALQPELIQTSAETEKMMIQIEKETIEVDAKKELVSADEKEANDAAAVSKAIKEECEGDLAEAMPALEAALSALDTLNPSDISLVKAMQNPPGPVKLVMESICVMKGMKPERKPDPSGSGKMIEDYWGISRKLLGDLKFLESLKTYDKDNIPPAVMKRIRERFIEHPDFQPAVIKNVSSACEGLCKWVRAMEVYDRVAKVVAPKRERLKEAEGLLEIQMKKLNTKRAELKDVMDRLQALNDEFESMNNRKKELENNIEICSQKLVRAEKLISGLGGEKDRWTEAARLLGIRYTDLTGDVLLSSGTVAYLGAFTVDYRLECQKQWQALCKEKHVPCSNDFSLSNTLGDPVKIRAWQIAGLPIDSFSIDNGIIVSNSRRWALMIDPQRQANKWIKNMEKANKLSVIKLSDTNYVRILENAIQFGTPVLLENIDEELDAFIEPILLKLTFKQQGVEYMRLGENIIEYSRDFKFYMTTRLRNPHYFPEVAVKVCLLNFMITPLGLQDQLLGIVAAKEKPELEEKKNKLIIESAANKKQLKEIEDKILEVLSKSEGNILEDETAIKVLSSSKELSEEISEKQEIASVTEMQIDATRMGYKPVAVHSATLFFCISDLANIEPMYQYSLIWFINLYIQSIANSKKSDDLKERIENIIEHFTVSIYNNVCRSLFEKDKLLFSLLLTIGIMKGEDKIDDEVWRFLLTGGVALDNPYLNPAPEWLTDKSWAEIVRASSLKNLHGLMDHVRENVSKWKMIYDSAKPQEEAFPDVWKTLVGLDHMIILRCLRPDKIIPATQDFITENMGRTYIEPPTFDLAGSYNDSNCCAPLIFVLSPGADPMAGLLKFADDLGMGGTSIQTISLGQGQGPIAAKMICQAIIDGTWVVLQNCHLATSWMPALEKICEETIVPETTHEKFRLWLTSYPSEKFPVSILQNGIKMTNEPPKGVRANLLRSYLNDPVSDPAFFTSCQKQEMWQKLLFGLCFFHALVQERKNFGPLGWNIPYEFNESDLRISMRQIQMFLNEYEEIPFEALTYLTGECNYGGRVTDDKDRRLLLSLLSIVYNKDIEQEKYKLSPGDDYYIPPHGPYQSYIDYLRSLPITTHPEVFGLHENADITKDNQETNQLFSGVLLTLPRQVGGGGKSPQETVEDLARDILSKLPNDFNLEAVMKKYPVLYEESMNTVLRQELIRFNRLTEVVRSSLVNLGKAIKGQVLMSSELEDVFNSMLGGKVPPMWAAKSYPSLKPLGSYVSDLLTRLAFFQEWINEGPPNVFWISGFYFTQSFLTGVSQNYARKYTIPIDHIGFEFEEHSMEEMPEDGAYVKGLFLEGARWDRETMQIGESLPKILYDSMPVIWLKPGKSSTFLHENIYSCPVYKTSARRGILSTTGHSTNYVLPIELPSDQPQKHWINRGVAALCQLDD</sequence>
<dbReference type="InterPro" id="IPR004273">
    <property type="entry name" value="Dynein_heavy_D6_P-loop"/>
</dbReference>
<keyword evidence="8 13" id="KW-0175">Coiled coil</keyword>
<reference evidence="15" key="2">
    <citation type="submission" date="2025-09" db="UniProtKB">
        <authorList>
            <consortium name="Ensembl"/>
        </authorList>
    </citation>
    <scope>IDENTIFICATION</scope>
</reference>
<dbReference type="FunFam" id="3.40.50.300:FF:001328">
    <property type="entry name" value="Dynein heavy chain 6, axonemal"/>
    <property type="match status" value="1"/>
</dbReference>
<dbReference type="FunFam" id="1.20.1270.280:FF:000037">
    <property type="entry name" value="Dynein, axonemal, heavy chain 7"/>
    <property type="match status" value="1"/>
</dbReference>
<dbReference type="Gene3D" id="1.20.1270.280">
    <property type="match status" value="1"/>
</dbReference>
<dbReference type="Pfam" id="PF12775">
    <property type="entry name" value="AAA_7"/>
    <property type="match status" value="1"/>
</dbReference>
<dbReference type="GO" id="GO:0030286">
    <property type="term" value="C:dynein complex"/>
    <property type="evidence" value="ECO:0007669"/>
    <property type="project" value="UniProtKB-KW"/>
</dbReference>
<comment type="similarity">
    <text evidence="2">Belongs to the dynein heavy chain family.</text>
</comment>
<dbReference type="GO" id="GO:0005930">
    <property type="term" value="C:axoneme"/>
    <property type="evidence" value="ECO:0007669"/>
    <property type="project" value="UniProtKB-SubCell"/>
</dbReference>
<dbReference type="FunFam" id="1.10.8.1220:FF:000001">
    <property type="entry name" value="Dynein axonemal heavy chain 5"/>
    <property type="match status" value="1"/>
</dbReference>
<dbReference type="Pfam" id="PF08393">
    <property type="entry name" value="DHC_N2"/>
    <property type="match status" value="1"/>
</dbReference>
<evidence type="ECO:0000313" key="16">
    <source>
        <dbReference type="Proteomes" id="UP000694380"/>
    </source>
</evidence>
<dbReference type="Pfam" id="PF12777">
    <property type="entry name" value="MT"/>
    <property type="match status" value="1"/>
</dbReference>
<dbReference type="FunFam" id="3.40.50.300:FF:000063">
    <property type="entry name" value="dynein heavy chain 6, axonemal"/>
    <property type="match status" value="1"/>
</dbReference>
<dbReference type="Gene3D" id="1.20.58.1120">
    <property type="match status" value="1"/>
</dbReference>
<keyword evidence="11" id="KW-0206">Cytoskeleton</keyword>
<comment type="subcellular location">
    <subcellularLocation>
        <location evidence="1">Cytoplasm</location>
        <location evidence="1">Cytoskeleton</location>
        <location evidence="1">Cilium axoneme</location>
    </subcellularLocation>
</comment>
<keyword evidence="6" id="KW-0067">ATP-binding</keyword>
<keyword evidence="9" id="KW-0969">Cilium</keyword>
<feature type="domain" description="AAA+ ATPase" evidence="14">
    <location>
        <begin position="1281"/>
        <end position="1428"/>
    </location>
</feature>
<dbReference type="Pfam" id="PF12780">
    <property type="entry name" value="AAA_8"/>
    <property type="match status" value="1"/>
</dbReference>
<dbReference type="GO" id="GO:0045505">
    <property type="term" value="F:dynein intermediate chain binding"/>
    <property type="evidence" value="ECO:0007669"/>
    <property type="project" value="InterPro"/>
</dbReference>
<dbReference type="Gene3D" id="3.10.490.20">
    <property type="match status" value="1"/>
</dbReference>
<evidence type="ECO:0000313" key="15">
    <source>
        <dbReference type="Ensembl" id="ENSCPBP00000027027.1"/>
    </source>
</evidence>
<dbReference type="Pfam" id="PF17857">
    <property type="entry name" value="AAA_lid_1"/>
    <property type="match status" value="1"/>
</dbReference>
<dbReference type="FunFam" id="1.10.8.710:FF:000004">
    <property type="entry name" value="Dynein axonemal heavy chain 6"/>
    <property type="match status" value="1"/>
</dbReference>
<evidence type="ECO:0000256" key="11">
    <source>
        <dbReference type="ARBA" id="ARBA00023212"/>
    </source>
</evidence>
<dbReference type="Pfam" id="PF18198">
    <property type="entry name" value="AAA_lid_11"/>
    <property type="match status" value="1"/>
</dbReference>
<dbReference type="Pfam" id="PF18199">
    <property type="entry name" value="Dynein_C"/>
    <property type="match status" value="1"/>
</dbReference>
<dbReference type="InterPro" id="IPR042219">
    <property type="entry name" value="AAA_lid_11_sf"/>
</dbReference>
<name>A0A8C3I2C7_CHRPI</name>
<dbReference type="FunFam" id="1.10.8.720:FF:000001">
    <property type="entry name" value="dynein heavy chain 7, axonemal"/>
    <property type="match status" value="1"/>
</dbReference>
<evidence type="ECO:0000256" key="1">
    <source>
        <dbReference type="ARBA" id="ARBA00004430"/>
    </source>
</evidence>
<keyword evidence="10" id="KW-0505">Motor protein</keyword>
<evidence type="ECO:0000256" key="3">
    <source>
        <dbReference type="ARBA" id="ARBA00022490"/>
    </source>
</evidence>
<evidence type="ECO:0000256" key="4">
    <source>
        <dbReference type="ARBA" id="ARBA00022701"/>
    </source>
</evidence>
<feature type="domain" description="AAA+ ATPase" evidence="14">
    <location>
        <begin position="734"/>
        <end position="873"/>
    </location>
</feature>
<dbReference type="PANTHER" id="PTHR22878:SF71">
    <property type="entry name" value="DYNEIN, AXONEMAL, HEAVY CHAIN 3"/>
    <property type="match status" value="1"/>
</dbReference>
<dbReference type="GO" id="GO:0008569">
    <property type="term" value="F:minus-end-directed microtubule motor activity"/>
    <property type="evidence" value="ECO:0007669"/>
    <property type="project" value="InterPro"/>
</dbReference>
<dbReference type="Gene3D" id="6.10.140.1060">
    <property type="match status" value="1"/>
</dbReference>
<dbReference type="GO" id="GO:0005874">
    <property type="term" value="C:microtubule"/>
    <property type="evidence" value="ECO:0007669"/>
    <property type="project" value="UniProtKB-KW"/>
</dbReference>
<dbReference type="Pfam" id="PF12781">
    <property type="entry name" value="AAA_9"/>
    <property type="match status" value="1"/>
</dbReference>
<keyword evidence="4" id="KW-0493">Microtubule</keyword>
<dbReference type="FunFam" id="1.20.1270.280:FF:000038">
    <property type="entry name" value="AT13908p"/>
    <property type="match status" value="1"/>
</dbReference>
<dbReference type="Pfam" id="PF12774">
    <property type="entry name" value="AAA_6"/>
    <property type="match status" value="1"/>
</dbReference>
<dbReference type="SUPFAM" id="SSF52540">
    <property type="entry name" value="P-loop containing nucleoside triphosphate hydrolases"/>
    <property type="match status" value="4"/>
</dbReference>
<gene>
    <name evidence="15" type="primary">DNAH3</name>
</gene>
<dbReference type="GO" id="GO:0007018">
    <property type="term" value="P:microtubule-based movement"/>
    <property type="evidence" value="ECO:0007669"/>
    <property type="project" value="InterPro"/>
</dbReference>
<proteinExistence type="inferred from homology"/>
<dbReference type="Gene3D" id="1.20.140.100">
    <property type="entry name" value="Dynein heavy chain, N-terminal domain 2"/>
    <property type="match status" value="1"/>
</dbReference>
<dbReference type="InterPro" id="IPR041589">
    <property type="entry name" value="DNAH3_AAA_lid_1"/>
</dbReference>
<dbReference type="FunFam" id="3.10.490.20:FF:000001">
    <property type="entry name" value="dynein heavy chain 7, axonemal"/>
    <property type="match status" value="1"/>
</dbReference>
<dbReference type="Proteomes" id="UP000694380">
    <property type="component" value="Unplaced"/>
</dbReference>
<evidence type="ECO:0000256" key="5">
    <source>
        <dbReference type="ARBA" id="ARBA00022741"/>
    </source>
</evidence>
<dbReference type="FunFam" id="1.20.140.100:FF:000004">
    <property type="entry name" value="Dynein axonemal heavy chain 6"/>
    <property type="match status" value="1"/>
</dbReference>
<dbReference type="Gene3D" id="1.10.8.720">
    <property type="entry name" value="Region D6 of dynein motor"/>
    <property type="match status" value="1"/>
</dbReference>
<dbReference type="SMART" id="SM00382">
    <property type="entry name" value="AAA"/>
    <property type="match status" value="2"/>
</dbReference>
<evidence type="ECO:0000256" key="8">
    <source>
        <dbReference type="ARBA" id="ARBA00023054"/>
    </source>
</evidence>
<dbReference type="InterPro" id="IPR003593">
    <property type="entry name" value="AAA+_ATPase"/>
</dbReference>
<dbReference type="FunFam" id="3.40.50.300:FF:000223">
    <property type="entry name" value="Dynein heavy chain 3, axonemal"/>
    <property type="match status" value="1"/>
</dbReference>
<dbReference type="InterPro" id="IPR035706">
    <property type="entry name" value="AAA_9"/>
</dbReference>
<evidence type="ECO:0000256" key="2">
    <source>
        <dbReference type="ARBA" id="ARBA00008887"/>
    </source>
</evidence>
<dbReference type="FunFam" id="3.40.50.300:FF:000362">
    <property type="entry name" value="Dynein, axonemal, heavy chain 6"/>
    <property type="match status" value="1"/>
</dbReference>
<reference evidence="15" key="1">
    <citation type="submission" date="2025-08" db="UniProtKB">
        <authorList>
            <consortium name="Ensembl"/>
        </authorList>
    </citation>
    <scope>IDENTIFICATION</scope>
</reference>
<keyword evidence="5" id="KW-0547">Nucleotide-binding</keyword>
<dbReference type="InterPro" id="IPR042222">
    <property type="entry name" value="Dynein_2_N"/>
</dbReference>
<dbReference type="InterPro" id="IPR042228">
    <property type="entry name" value="Dynein_linker_3"/>
</dbReference>
<evidence type="ECO:0000256" key="9">
    <source>
        <dbReference type="ARBA" id="ARBA00023069"/>
    </source>
</evidence>
<dbReference type="InterPro" id="IPR041228">
    <property type="entry name" value="Dynein_C"/>
</dbReference>
<dbReference type="InterPro" id="IPR043157">
    <property type="entry name" value="Dynein_AAA1S"/>
</dbReference>
<dbReference type="FunFam" id="1.20.920.20:FF:000006">
    <property type="entry name" value="Dynein, axonemal, heavy chain 6"/>
    <property type="match status" value="1"/>
</dbReference>
<dbReference type="InterPro" id="IPR035699">
    <property type="entry name" value="AAA_6"/>
</dbReference>
<dbReference type="FunFam" id="3.40.50.300:FF:002141">
    <property type="entry name" value="Dynein heavy chain"/>
    <property type="match status" value="1"/>
</dbReference>
<evidence type="ECO:0000256" key="10">
    <source>
        <dbReference type="ARBA" id="ARBA00023175"/>
    </source>
</evidence>
<dbReference type="Pfam" id="PF17852">
    <property type="entry name" value="Dynein_AAA_lid"/>
    <property type="match status" value="1"/>
</dbReference>
<dbReference type="InterPro" id="IPR041466">
    <property type="entry name" value="Dynein_AAA5_ext"/>
</dbReference>
<dbReference type="InterPro" id="IPR026983">
    <property type="entry name" value="DHC"/>
</dbReference>
<dbReference type="InterPro" id="IPR024317">
    <property type="entry name" value="Dynein_heavy_chain_D4_dom"/>
</dbReference>
<dbReference type="FunFam" id="1.20.58.1120:FF:000005">
    <property type="entry name" value="Dynein, axonemal, heavy chain 12"/>
    <property type="match status" value="1"/>
</dbReference>
<dbReference type="FunFam" id="3.20.180.20:FF:000003">
    <property type="entry name" value="Dynein heavy chain 12, axonemal"/>
    <property type="match status" value="1"/>
</dbReference>
<protein>
    <submittedName>
        <fullName evidence="15">Dynein axonemal heavy chain 3</fullName>
    </submittedName>
</protein>
<dbReference type="GO" id="GO:0005524">
    <property type="term" value="F:ATP binding"/>
    <property type="evidence" value="ECO:0007669"/>
    <property type="project" value="UniProtKB-KW"/>
</dbReference>
<evidence type="ECO:0000259" key="14">
    <source>
        <dbReference type="SMART" id="SM00382"/>
    </source>
</evidence>
<dbReference type="InterPro" id="IPR041658">
    <property type="entry name" value="AAA_lid_11"/>
</dbReference>
<evidence type="ECO:0000256" key="13">
    <source>
        <dbReference type="SAM" id="Coils"/>
    </source>
</evidence>
<dbReference type="GeneTree" id="ENSGT00940000154959"/>
<keyword evidence="7" id="KW-0243">Dynein</keyword>
<dbReference type="InterPro" id="IPR027417">
    <property type="entry name" value="P-loop_NTPase"/>
</dbReference>
<dbReference type="Ensembl" id="ENSCPBT00000031820.1">
    <property type="protein sequence ID" value="ENSCPBP00000027027.1"/>
    <property type="gene ID" value="ENSCPBG00000019111.1"/>
</dbReference>
<keyword evidence="16" id="KW-1185">Reference proteome</keyword>
<dbReference type="Gene3D" id="1.10.8.710">
    <property type="match status" value="1"/>
</dbReference>
<dbReference type="InterPro" id="IPR013602">
    <property type="entry name" value="Dynein_heavy_linker"/>
</dbReference>
<keyword evidence="12" id="KW-0966">Cell projection</keyword>
<evidence type="ECO:0000256" key="6">
    <source>
        <dbReference type="ARBA" id="ARBA00022840"/>
    </source>
</evidence>
<dbReference type="Gene3D" id="3.20.180.20">
    <property type="entry name" value="Dynein heavy chain, N-terminal domain 2"/>
    <property type="match status" value="1"/>
</dbReference>
<dbReference type="Gene3D" id="1.20.920.30">
    <property type="match status" value="1"/>
</dbReference>